<dbReference type="OMA" id="VCYRASA"/>
<dbReference type="GO" id="GO:0003998">
    <property type="term" value="F:acylphosphatase activity"/>
    <property type="evidence" value="ECO:0007669"/>
    <property type="project" value="InterPro"/>
</dbReference>
<evidence type="ECO:0000313" key="4">
    <source>
        <dbReference type="EMBL" id="CDF40518.1"/>
    </source>
</evidence>
<sequence length="116" mass="13002">MSGFFRRRRRAKEPAPPQNYTVTLHAIGDNVQDVDFRGGATVQARRIGLVGFVRHMNDGSVEVLVQGTRAQIEEMRAWCRTGPPGANVSSVIEARAMSEITEFNYPDFRSMRHIGP</sequence>
<dbReference type="Gramene" id="CDF40518">
    <property type="protein sequence ID" value="CDF40518"/>
    <property type="gene ID" value="CHC_T00007234001"/>
</dbReference>
<evidence type="ECO:0000313" key="5">
    <source>
        <dbReference type="Proteomes" id="UP000012073"/>
    </source>
</evidence>
<dbReference type="PhylomeDB" id="R7QS29"/>
<dbReference type="KEGG" id="ccp:CHC_T00007234001"/>
<keyword evidence="5" id="KW-1185">Reference proteome</keyword>
<dbReference type="Gene3D" id="3.30.70.100">
    <property type="match status" value="1"/>
</dbReference>
<dbReference type="RefSeq" id="XP_005710812.1">
    <property type="nucleotide sequence ID" value="XM_005710755.1"/>
</dbReference>
<gene>
    <name evidence="4" type="ORF">CHC_T00007234001</name>
</gene>
<dbReference type="Pfam" id="PF00708">
    <property type="entry name" value="Acylphosphatase"/>
    <property type="match status" value="1"/>
</dbReference>
<name>R7QS29_CHOCR</name>
<dbReference type="PROSITE" id="PS51160">
    <property type="entry name" value="ACYLPHOSPHATASE_3"/>
    <property type="match status" value="1"/>
</dbReference>
<dbReference type="Proteomes" id="UP000012073">
    <property type="component" value="Unassembled WGS sequence"/>
</dbReference>
<comment type="caution">
    <text evidence="1">Lacks conserved residue(s) required for the propagation of feature annotation.</text>
</comment>
<evidence type="ECO:0000259" key="3">
    <source>
        <dbReference type="PROSITE" id="PS51160"/>
    </source>
</evidence>
<dbReference type="PANTHER" id="PTHR47268">
    <property type="entry name" value="ACYLPHOSPHATASE"/>
    <property type="match status" value="1"/>
</dbReference>
<dbReference type="InterPro" id="IPR001792">
    <property type="entry name" value="Acylphosphatase-like_dom"/>
</dbReference>
<dbReference type="EMBL" id="HG002195">
    <property type="protein sequence ID" value="CDF40518.1"/>
    <property type="molecule type" value="Genomic_DNA"/>
</dbReference>
<proteinExistence type="inferred from homology"/>
<organism evidence="4 5">
    <name type="scientific">Chondrus crispus</name>
    <name type="common">Carrageen Irish moss</name>
    <name type="synonym">Polymorpha crispa</name>
    <dbReference type="NCBI Taxonomy" id="2769"/>
    <lineage>
        <taxon>Eukaryota</taxon>
        <taxon>Rhodophyta</taxon>
        <taxon>Florideophyceae</taxon>
        <taxon>Rhodymeniophycidae</taxon>
        <taxon>Gigartinales</taxon>
        <taxon>Gigartinaceae</taxon>
        <taxon>Chondrus</taxon>
    </lineage>
</organism>
<reference evidence="5" key="1">
    <citation type="journal article" date="2013" name="Proc. Natl. Acad. Sci. U.S.A.">
        <title>Genome structure and metabolic features in the red seaweed Chondrus crispus shed light on evolution of the Archaeplastida.</title>
        <authorList>
            <person name="Collen J."/>
            <person name="Porcel B."/>
            <person name="Carre W."/>
            <person name="Ball S.G."/>
            <person name="Chaparro C."/>
            <person name="Tonon T."/>
            <person name="Barbeyron T."/>
            <person name="Michel G."/>
            <person name="Noel B."/>
            <person name="Valentin K."/>
            <person name="Elias M."/>
            <person name="Artiguenave F."/>
            <person name="Arun A."/>
            <person name="Aury J.M."/>
            <person name="Barbosa-Neto J.F."/>
            <person name="Bothwell J.H."/>
            <person name="Bouget F.Y."/>
            <person name="Brillet L."/>
            <person name="Cabello-Hurtado F."/>
            <person name="Capella-Gutierrez S."/>
            <person name="Charrier B."/>
            <person name="Cladiere L."/>
            <person name="Cock J.M."/>
            <person name="Coelho S.M."/>
            <person name="Colleoni C."/>
            <person name="Czjzek M."/>
            <person name="Da Silva C."/>
            <person name="Delage L."/>
            <person name="Denoeud F."/>
            <person name="Deschamps P."/>
            <person name="Dittami S.M."/>
            <person name="Gabaldon T."/>
            <person name="Gachon C.M."/>
            <person name="Groisillier A."/>
            <person name="Herve C."/>
            <person name="Jabbari K."/>
            <person name="Katinka M."/>
            <person name="Kloareg B."/>
            <person name="Kowalczyk N."/>
            <person name="Labadie K."/>
            <person name="Leblanc C."/>
            <person name="Lopez P.J."/>
            <person name="McLachlan D.H."/>
            <person name="Meslet-Cladiere L."/>
            <person name="Moustafa A."/>
            <person name="Nehr Z."/>
            <person name="Nyvall Collen P."/>
            <person name="Panaud O."/>
            <person name="Partensky F."/>
            <person name="Poulain J."/>
            <person name="Rensing S.A."/>
            <person name="Rousvoal S."/>
            <person name="Samson G."/>
            <person name="Symeonidi A."/>
            <person name="Weissenbach J."/>
            <person name="Zambounis A."/>
            <person name="Wincker P."/>
            <person name="Boyen C."/>
        </authorList>
    </citation>
    <scope>NUCLEOTIDE SEQUENCE [LARGE SCALE GENOMIC DNA]</scope>
    <source>
        <strain evidence="5">cv. Stackhouse</strain>
    </source>
</reference>
<feature type="domain" description="Acylphosphatase-like" evidence="3">
    <location>
        <begin position="21"/>
        <end position="112"/>
    </location>
</feature>
<accession>R7QS29</accession>
<dbReference type="AlphaFoldDB" id="R7QS29"/>
<dbReference type="SUPFAM" id="SSF54975">
    <property type="entry name" value="Acylphosphatase/BLUF domain-like"/>
    <property type="match status" value="1"/>
</dbReference>
<dbReference type="GeneID" id="17318529"/>
<dbReference type="InterPro" id="IPR036046">
    <property type="entry name" value="Acylphosphatase-like_dom_sf"/>
</dbReference>
<comment type="similarity">
    <text evidence="2">Belongs to the acylphosphatase family.</text>
</comment>
<dbReference type="PANTHER" id="PTHR47268:SF4">
    <property type="entry name" value="ACYLPHOSPHATASE"/>
    <property type="match status" value="1"/>
</dbReference>
<evidence type="ECO:0000256" key="2">
    <source>
        <dbReference type="RuleBase" id="RU004168"/>
    </source>
</evidence>
<evidence type="ECO:0000256" key="1">
    <source>
        <dbReference type="PROSITE-ProRule" id="PRU00520"/>
    </source>
</evidence>
<dbReference type="OrthoDB" id="7961613at2759"/>
<dbReference type="InterPro" id="IPR020456">
    <property type="entry name" value="Acylphosphatase"/>
</dbReference>
<protein>
    <recommendedName>
        <fullName evidence="3">Acylphosphatase-like domain-containing protein</fullName>
    </recommendedName>
</protein>